<proteinExistence type="predicted"/>
<name>A0AC34QD81_9BILA</name>
<sequence>MESKRETQRKQTGGERTETEATTMTVTEVTETQESLKRKKAATTPKKRSKASRKEKKKEDETMPVDAKVAISPPPTKEAPKTPPAEKPAEETQPPVLLEEENMPVLDRTETVRLISELEAADRQKIEIEHDPWLPLEVLMARSKDFYSMKRAVKNSAITYEKLGEYEFASTKEGGNANQSDKNLNVKINSRIDREHFDVQTRAKLKNDVTEVIDHEPGSANRPEGT</sequence>
<dbReference type="Proteomes" id="UP000887576">
    <property type="component" value="Unplaced"/>
</dbReference>
<protein>
    <submittedName>
        <fullName evidence="2">Uncharacterized protein</fullName>
    </submittedName>
</protein>
<evidence type="ECO:0000313" key="1">
    <source>
        <dbReference type="Proteomes" id="UP000887576"/>
    </source>
</evidence>
<dbReference type="WBParaSite" id="JU765_v2.g15180.t1">
    <property type="protein sequence ID" value="JU765_v2.g15180.t1"/>
    <property type="gene ID" value="JU765_v2.g15180"/>
</dbReference>
<reference evidence="2" key="1">
    <citation type="submission" date="2022-11" db="UniProtKB">
        <authorList>
            <consortium name="WormBaseParasite"/>
        </authorList>
    </citation>
    <scope>IDENTIFICATION</scope>
</reference>
<organism evidence="1 2">
    <name type="scientific">Panagrolaimus sp. JU765</name>
    <dbReference type="NCBI Taxonomy" id="591449"/>
    <lineage>
        <taxon>Eukaryota</taxon>
        <taxon>Metazoa</taxon>
        <taxon>Ecdysozoa</taxon>
        <taxon>Nematoda</taxon>
        <taxon>Chromadorea</taxon>
        <taxon>Rhabditida</taxon>
        <taxon>Tylenchina</taxon>
        <taxon>Panagrolaimomorpha</taxon>
        <taxon>Panagrolaimoidea</taxon>
        <taxon>Panagrolaimidae</taxon>
        <taxon>Panagrolaimus</taxon>
    </lineage>
</organism>
<evidence type="ECO:0000313" key="2">
    <source>
        <dbReference type="WBParaSite" id="JU765_v2.g15180.t1"/>
    </source>
</evidence>
<accession>A0AC34QD81</accession>